<evidence type="ECO:0000256" key="1">
    <source>
        <dbReference type="SAM" id="MobiDB-lite"/>
    </source>
</evidence>
<dbReference type="PANTHER" id="PTHR21616:SF2">
    <property type="entry name" value="CENTROSOME AND SPINDLE POLE-ASSOCIATED PROTEIN 1"/>
    <property type="match status" value="1"/>
</dbReference>
<sequence length="428" mass="48544">MLAIESLVALSFTFWKKRSELPHSDPQARKDTDARHTSRPPSAGGRCAPSAASASSRWVSGKRRESSPPVPALRKKLSTRHTTRPPSAESHRAPSALSKSSGCAPQSPQEPSGRNPPKSTEERGGVIGELSVLRRLLRDKQRQLEEELLQTKVEEGDASNAISAPRHKKHHPMDVFHISRPVAVRRTPQKAAEATNLQNILDFNKLKYRDTESREEVRRLYPDPPGDDRSLDIQQRALIREQQRRINRLRNTGSADDLSHKSKNIENPTKDLVRSSLLTSESAFFEPEEGTSQRLAREQRRLANWTDPDRELGSPKQLMGQTDFDSPHSEASLRMKEHRKQRMTRLQELKDQGWLDELDTSNEDGDLPLHTVEMNLEGRQSVDTVATEPWLRPGTSEHLKQVMTRQRHKPPSRNLSKSSWEDPSTYPS</sequence>
<feature type="domain" description="Centrosome and spindle pole-associated protein 1 C-terminal" evidence="2">
    <location>
        <begin position="196"/>
        <end position="250"/>
    </location>
</feature>
<dbReference type="Pfam" id="PF24578">
    <property type="entry name" value="CSPP1_C"/>
    <property type="match status" value="1"/>
</dbReference>
<organism evidence="3 4">
    <name type="scientific">Scleropages formosus</name>
    <name type="common">Asian bonytongue</name>
    <name type="synonym">Osteoglossum formosum</name>
    <dbReference type="NCBI Taxonomy" id="113540"/>
    <lineage>
        <taxon>Eukaryota</taxon>
        <taxon>Metazoa</taxon>
        <taxon>Chordata</taxon>
        <taxon>Craniata</taxon>
        <taxon>Vertebrata</taxon>
        <taxon>Euteleostomi</taxon>
        <taxon>Actinopterygii</taxon>
        <taxon>Neopterygii</taxon>
        <taxon>Teleostei</taxon>
        <taxon>Osteoglossocephala</taxon>
        <taxon>Osteoglossomorpha</taxon>
        <taxon>Osteoglossiformes</taxon>
        <taxon>Osteoglossidae</taxon>
        <taxon>Scleropages</taxon>
    </lineage>
</organism>
<reference evidence="3" key="2">
    <citation type="submission" date="2025-08" db="UniProtKB">
        <authorList>
            <consortium name="Ensembl"/>
        </authorList>
    </citation>
    <scope>IDENTIFICATION</scope>
</reference>
<name>A0A8C9RWP8_SCLFO</name>
<feature type="compositionally biased region" description="Basic and acidic residues" evidence="1">
    <location>
        <begin position="302"/>
        <end position="313"/>
    </location>
</feature>
<keyword evidence="4" id="KW-1185">Reference proteome</keyword>
<dbReference type="OrthoDB" id="10044099at2759"/>
<dbReference type="GO" id="GO:0032467">
    <property type="term" value="P:positive regulation of cytokinesis"/>
    <property type="evidence" value="ECO:0007669"/>
    <property type="project" value="InterPro"/>
</dbReference>
<dbReference type="InterPro" id="IPR058191">
    <property type="entry name" value="CSPP1_C"/>
</dbReference>
<feature type="compositionally biased region" description="Polar residues" evidence="1">
    <location>
        <begin position="97"/>
        <end position="112"/>
    </location>
</feature>
<reference evidence="3" key="3">
    <citation type="submission" date="2025-09" db="UniProtKB">
        <authorList>
            <consortium name="Ensembl"/>
        </authorList>
    </citation>
    <scope>IDENTIFICATION</scope>
</reference>
<feature type="region of interest" description="Disordered" evidence="1">
    <location>
        <begin position="18"/>
        <end position="128"/>
    </location>
</feature>
<feature type="region of interest" description="Disordered" evidence="1">
    <location>
        <begin position="302"/>
        <end position="329"/>
    </location>
</feature>
<dbReference type="GeneTree" id="ENSGT00390000015084"/>
<reference evidence="3 4" key="1">
    <citation type="submission" date="2019-04" db="EMBL/GenBank/DDBJ databases">
        <authorList>
            <consortium name="Wellcome Sanger Institute Data Sharing"/>
        </authorList>
    </citation>
    <scope>NUCLEOTIDE SEQUENCE [LARGE SCALE GENOMIC DNA]</scope>
</reference>
<dbReference type="Ensembl" id="ENSSFOT00015022587.2">
    <property type="protein sequence ID" value="ENSSFOP00015022339.1"/>
    <property type="gene ID" value="ENSSFOG00015014374.2"/>
</dbReference>
<dbReference type="InterPro" id="IPR026708">
    <property type="entry name" value="CSPP1"/>
</dbReference>
<evidence type="ECO:0000259" key="2">
    <source>
        <dbReference type="Pfam" id="PF24578"/>
    </source>
</evidence>
<feature type="compositionally biased region" description="Basic and acidic residues" evidence="1">
    <location>
        <begin position="18"/>
        <end position="36"/>
    </location>
</feature>
<proteinExistence type="predicted"/>
<protein>
    <recommendedName>
        <fullName evidence="2">Centrosome and spindle pole-associated protein 1 C-terminal domain-containing protein</fullName>
    </recommendedName>
</protein>
<accession>A0A8C9RWP8</accession>
<feature type="region of interest" description="Disordered" evidence="1">
    <location>
        <begin position="385"/>
        <end position="428"/>
    </location>
</feature>
<feature type="compositionally biased region" description="Basic residues" evidence="1">
    <location>
        <begin position="73"/>
        <end position="83"/>
    </location>
</feature>
<feature type="compositionally biased region" description="Polar residues" evidence="1">
    <location>
        <begin position="413"/>
        <end position="428"/>
    </location>
</feature>
<dbReference type="PANTHER" id="PTHR21616">
    <property type="entry name" value="CENTROSOME SPINDLE POLE ASSOCIATED PROTEIN"/>
    <property type="match status" value="1"/>
</dbReference>
<evidence type="ECO:0000313" key="4">
    <source>
        <dbReference type="Proteomes" id="UP000694397"/>
    </source>
</evidence>
<dbReference type="GO" id="GO:0005813">
    <property type="term" value="C:centrosome"/>
    <property type="evidence" value="ECO:0007669"/>
    <property type="project" value="InterPro"/>
</dbReference>
<dbReference type="AlphaFoldDB" id="A0A8C9RWP8"/>
<dbReference type="Proteomes" id="UP000694397">
    <property type="component" value="Chromosome 9"/>
</dbReference>
<evidence type="ECO:0000313" key="3">
    <source>
        <dbReference type="Ensembl" id="ENSSFOP00015022339.1"/>
    </source>
</evidence>
<dbReference type="GO" id="GO:0000922">
    <property type="term" value="C:spindle pole"/>
    <property type="evidence" value="ECO:0007669"/>
    <property type="project" value="InterPro"/>
</dbReference>
<feature type="compositionally biased region" description="Low complexity" evidence="1">
    <location>
        <begin position="40"/>
        <end position="57"/>
    </location>
</feature>
<dbReference type="GO" id="GO:0005874">
    <property type="term" value="C:microtubule"/>
    <property type="evidence" value="ECO:0007669"/>
    <property type="project" value="InterPro"/>
</dbReference>